<proteinExistence type="predicted"/>
<dbReference type="AlphaFoldDB" id="A0A0W0Z4I1"/>
<name>A0A0W0Z4I1_9GAMM</name>
<dbReference type="OrthoDB" id="5640921at2"/>
<organism evidence="1 2">
    <name type="scientific">Legionella santicrucis</name>
    <dbReference type="NCBI Taxonomy" id="45074"/>
    <lineage>
        <taxon>Bacteria</taxon>
        <taxon>Pseudomonadati</taxon>
        <taxon>Pseudomonadota</taxon>
        <taxon>Gammaproteobacteria</taxon>
        <taxon>Legionellales</taxon>
        <taxon>Legionellaceae</taxon>
        <taxon>Legionella</taxon>
    </lineage>
</organism>
<protein>
    <recommendedName>
        <fullName evidence="3">HTH cro/C1-type domain-containing protein</fullName>
    </recommendedName>
</protein>
<dbReference type="Proteomes" id="UP000054703">
    <property type="component" value="Unassembled WGS sequence"/>
</dbReference>
<dbReference type="Gene3D" id="1.10.260.40">
    <property type="entry name" value="lambda repressor-like DNA-binding domains"/>
    <property type="match status" value="1"/>
</dbReference>
<evidence type="ECO:0000313" key="2">
    <source>
        <dbReference type="Proteomes" id="UP000054703"/>
    </source>
</evidence>
<dbReference type="RefSeq" id="WP_058513580.1">
    <property type="nucleotide sequence ID" value="NZ_CAAAIH010000003.1"/>
</dbReference>
<comment type="caution">
    <text evidence="1">The sequence shown here is derived from an EMBL/GenBank/DDBJ whole genome shotgun (WGS) entry which is preliminary data.</text>
</comment>
<sequence length="80" mass="9097">MSNKKLTERLNRELDELGVPALMTERVHVCATLFQVPKFKIEALLNGVVVLDPESMQKIANELEVSMGWLMGEEERTTTH</sequence>
<dbReference type="PATRIC" id="fig|45074.5.peg.1253"/>
<dbReference type="InterPro" id="IPR010982">
    <property type="entry name" value="Lambda_DNA-bd_dom_sf"/>
</dbReference>
<accession>A0A0W0Z4I1</accession>
<reference evidence="1 2" key="1">
    <citation type="submission" date="2015-11" db="EMBL/GenBank/DDBJ databases">
        <title>Genomic analysis of 38 Legionella species identifies large and diverse effector repertoires.</title>
        <authorList>
            <person name="Burstein D."/>
            <person name="Amaro F."/>
            <person name="Zusman T."/>
            <person name="Lifshitz Z."/>
            <person name="Cohen O."/>
            <person name="Gilbert J.A."/>
            <person name="Pupko T."/>
            <person name="Shuman H.A."/>
            <person name="Segal G."/>
        </authorList>
    </citation>
    <scope>NUCLEOTIDE SEQUENCE [LARGE SCALE GENOMIC DNA]</scope>
    <source>
        <strain evidence="1 2">SC-63-C7</strain>
    </source>
</reference>
<keyword evidence="2" id="KW-1185">Reference proteome</keyword>
<dbReference type="EMBL" id="LNYU01000024">
    <property type="protein sequence ID" value="KTD63743.1"/>
    <property type="molecule type" value="Genomic_DNA"/>
</dbReference>
<evidence type="ECO:0000313" key="1">
    <source>
        <dbReference type="EMBL" id="KTD63743.1"/>
    </source>
</evidence>
<evidence type="ECO:0008006" key="3">
    <source>
        <dbReference type="Google" id="ProtNLM"/>
    </source>
</evidence>
<gene>
    <name evidence="1" type="ORF">Lsan_1176</name>
</gene>
<dbReference type="GO" id="GO:0003677">
    <property type="term" value="F:DNA binding"/>
    <property type="evidence" value="ECO:0007669"/>
    <property type="project" value="InterPro"/>
</dbReference>